<proteinExistence type="inferred from homology"/>
<keyword evidence="7 8" id="KW-0472">Membrane</keyword>
<dbReference type="PANTHER" id="PTHR30269">
    <property type="entry name" value="TRANSMEMBRANE PROTEIN YFCA"/>
    <property type="match status" value="1"/>
</dbReference>
<evidence type="ECO:0000256" key="8">
    <source>
        <dbReference type="RuleBase" id="RU363041"/>
    </source>
</evidence>
<name>A0ABV6DBW5_9HYPH</name>
<evidence type="ECO:0000256" key="1">
    <source>
        <dbReference type="ARBA" id="ARBA00004651"/>
    </source>
</evidence>
<dbReference type="InterPro" id="IPR002781">
    <property type="entry name" value="TM_pro_TauE-like"/>
</dbReference>
<feature type="transmembrane region" description="Helical" evidence="8">
    <location>
        <begin position="47"/>
        <end position="68"/>
    </location>
</feature>
<evidence type="ECO:0000256" key="4">
    <source>
        <dbReference type="ARBA" id="ARBA00022475"/>
    </source>
</evidence>
<dbReference type="PANTHER" id="PTHR30269:SF37">
    <property type="entry name" value="MEMBRANE TRANSPORTER PROTEIN"/>
    <property type="match status" value="1"/>
</dbReference>
<evidence type="ECO:0000256" key="6">
    <source>
        <dbReference type="ARBA" id="ARBA00022989"/>
    </source>
</evidence>
<organism evidence="9 10">
    <name type="scientific">Chelativorans intermedius</name>
    <dbReference type="NCBI Taxonomy" id="515947"/>
    <lineage>
        <taxon>Bacteria</taxon>
        <taxon>Pseudomonadati</taxon>
        <taxon>Pseudomonadota</taxon>
        <taxon>Alphaproteobacteria</taxon>
        <taxon>Hyphomicrobiales</taxon>
        <taxon>Phyllobacteriaceae</taxon>
        <taxon>Chelativorans</taxon>
    </lineage>
</organism>
<feature type="transmembrane region" description="Helical" evidence="8">
    <location>
        <begin position="75"/>
        <end position="95"/>
    </location>
</feature>
<comment type="similarity">
    <text evidence="2 8">Belongs to the 4-toluene sulfonate uptake permease (TSUP) (TC 2.A.102) family.</text>
</comment>
<dbReference type="RefSeq" id="WP_261519561.1">
    <property type="nucleotide sequence ID" value="NZ_JAODNW010000005.1"/>
</dbReference>
<gene>
    <name evidence="9" type="ORF">ACFFJ2_16970</name>
</gene>
<keyword evidence="5 8" id="KW-0812">Transmembrane</keyword>
<keyword evidence="6 8" id="KW-1133">Transmembrane helix</keyword>
<keyword evidence="3" id="KW-0813">Transport</keyword>
<evidence type="ECO:0000313" key="9">
    <source>
        <dbReference type="EMBL" id="MFC0210092.1"/>
    </source>
</evidence>
<evidence type="ECO:0000256" key="5">
    <source>
        <dbReference type="ARBA" id="ARBA00022692"/>
    </source>
</evidence>
<dbReference type="Pfam" id="PF01925">
    <property type="entry name" value="TauE"/>
    <property type="match status" value="1"/>
</dbReference>
<evidence type="ECO:0000313" key="10">
    <source>
        <dbReference type="Proteomes" id="UP001589755"/>
    </source>
</evidence>
<dbReference type="Proteomes" id="UP001589755">
    <property type="component" value="Unassembled WGS sequence"/>
</dbReference>
<sequence>MAPILSDPLFYLAAVPAVILVGLSKGGFGGAMALLGVPLVALVVPPVQAAAILLPILIVMDIVSLWAWRGFFDRRLLAIMLPGALAGIAIGWLTAAVVTEAHVRLIVGLVTLLFFVRWAVDKVRRNERIARHNAPKGFFWGTVAGFTSFVAHAGGPPYQVYALPLRQDPKLYTGTSVVFFAIVNAIKLVPYFALGQFDATNLTASLILVPLAPLATLAGAWIVRRMKPQVFYPFMYGMVLIVSLKLIHDGVRGLWGW</sequence>
<dbReference type="EMBL" id="JBHLXD010000038">
    <property type="protein sequence ID" value="MFC0210092.1"/>
    <property type="molecule type" value="Genomic_DNA"/>
</dbReference>
<evidence type="ECO:0000256" key="7">
    <source>
        <dbReference type="ARBA" id="ARBA00023136"/>
    </source>
</evidence>
<feature type="transmembrane region" description="Helical" evidence="8">
    <location>
        <begin position="230"/>
        <end position="248"/>
    </location>
</feature>
<keyword evidence="10" id="KW-1185">Reference proteome</keyword>
<comment type="caution">
    <text evidence="9">The sequence shown here is derived from an EMBL/GenBank/DDBJ whole genome shotgun (WGS) entry which is preliminary data.</text>
</comment>
<protein>
    <recommendedName>
        <fullName evidence="8">Probable membrane transporter protein</fullName>
    </recommendedName>
</protein>
<feature type="transmembrane region" description="Helical" evidence="8">
    <location>
        <begin position="101"/>
        <end position="120"/>
    </location>
</feature>
<evidence type="ECO:0000256" key="3">
    <source>
        <dbReference type="ARBA" id="ARBA00022448"/>
    </source>
</evidence>
<evidence type="ECO:0000256" key="2">
    <source>
        <dbReference type="ARBA" id="ARBA00009142"/>
    </source>
</evidence>
<feature type="transmembrane region" description="Helical" evidence="8">
    <location>
        <begin position="171"/>
        <end position="192"/>
    </location>
</feature>
<feature type="transmembrane region" description="Helical" evidence="8">
    <location>
        <begin position="9"/>
        <end position="35"/>
    </location>
</feature>
<accession>A0ABV6DBW5</accession>
<dbReference type="InterPro" id="IPR052017">
    <property type="entry name" value="TSUP"/>
</dbReference>
<comment type="subcellular location">
    <subcellularLocation>
        <location evidence="1 8">Cell membrane</location>
        <topology evidence="1 8">Multi-pass membrane protein</topology>
    </subcellularLocation>
</comment>
<reference evidence="9 10" key="1">
    <citation type="submission" date="2024-09" db="EMBL/GenBank/DDBJ databases">
        <authorList>
            <person name="Sun Q."/>
            <person name="Mori K."/>
        </authorList>
    </citation>
    <scope>NUCLEOTIDE SEQUENCE [LARGE SCALE GENOMIC DNA]</scope>
    <source>
        <strain evidence="9 10">CCM 8543</strain>
    </source>
</reference>
<feature type="transmembrane region" description="Helical" evidence="8">
    <location>
        <begin position="204"/>
        <end position="223"/>
    </location>
</feature>
<keyword evidence="4 8" id="KW-1003">Cell membrane</keyword>